<name>A0A9N9GBX7_9GLOM</name>
<reference evidence="1" key="1">
    <citation type="submission" date="2021-06" db="EMBL/GenBank/DDBJ databases">
        <authorList>
            <person name="Kallberg Y."/>
            <person name="Tangrot J."/>
            <person name="Rosling A."/>
        </authorList>
    </citation>
    <scope>NUCLEOTIDE SEQUENCE</scope>
    <source>
        <strain evidence="1">IN212</strain>
    </source>
</reference>
<keyword evidence="2" id="KW-1185">Reference proteome</keyword>
<evidence type="ECO:0000313" key="2">
    <source>
        <dbReference type="Proteomes" id="UP000789396"/>
    </source>
</evidence>
<organism evidence="1 2">
    <name type="scientific">Racocetra fulgida</name>
    <dbReference type="NCBI Taxonomy" id="60492"/>
    <lineage>
        <taxon>Eukaryota</taxon>
        <taxon>Fungi</taxon>
        <taxon>Fungi incertae sedis</taxon>
        <taxon>Mucoromycota</taxon>
        <taxon>Glomeromycotina</taxon>
        <taxon>Glomeromycetes</taxon>
        <taxon>Diversisporales</taxon>
        <taxon>Gigasporaceae</taxon>
        <taxon>Racocetra</taxon>
    </lineage>
</organism>
<proteinExistence type="predicted"/>
<comment type="caution">
    <text evidence="1">The sequence shown here is derived from an EMBL/GenBank/DDBJ whole genome shotgun (WGS) entry which is preliminary data.</text>
</comment>
<accession>A0A9N9GBX7</accession>
<protein>
    <submittedName>
        <fullName evidence="1">11691_t:CDS:1</fullName>
    </submittedName>
</protein>
<dbReference type="AlphaFoldDB" id="A0A9N9GBX7"/>
<evidence type="ECO:0000313" key="1">
    <source>
        <dbReference type="EMBL" id="CAG8596122.1"/>
    </source>
</evidence>
<sequence>MASFNEYAFLAFQTFDEIIYEYLQSLSEKKRSKALITENMANEYLQILNNPKNTSIANPNICHQVKSNYSSQRIGEIVILMYKEKSSNNWKPVALKERLYYIIAEKHLAIGHGGARATYAEVSNKYHGIKRYRQNENEDLCWTVGLATIVYSMNLSICRATNKRPFELVFGHEPRGHCVLIDQLWSQGIRYEENIPDDVQIDDDDIQFDVNEDNVQTEYYDDEFNENMIHNLSQSENNNRDNMSFIMVMLEITENEIYILGCQYGRLNEHYSAIELVSVTGTFREYPELVVISEPCVSAHEAAIQQSSG</sequence>
<feature type="non-terminal residue" evidence="1">
    <location>
        <position position="1"/>
    </location>
</feature>
<gene>
    <name evidence="1" type="ORF">RFULGI_LOCUS6426</name>
</gene>
<dbReference type="OrthoDB" id="2499658at2759"/>
<dbReference type="EMBL" id="CAJVPZ010008253">
    <property type="protein sequence ID" value="CAG8596122.1"/>
    <property type="molecule type" value="Genomic_DNA"/>
</dbReference>
<dbReference type="Proteomes" id="UP000789396">
    <property type="component" value="Unassembled WGS sequence"/>
</dbReference>